<dbReference type="Proteomes" id="UP000279673">
    <property type="component" value="Unassembled WGS sequence"/>
</dbReference>
<evidence type="ECO:0000313" key="3">
    <source>
        <dbReference type="Proteomes" id="UP000279673"/>
    </source>
</evidence>
<reference evidence="2 3" key="1">
    <citation type="submission" date="2018-10" db="EMBL/GenBank/DDBJ databases">
        <title>Rhodobacter sp . BO-81.</title>
        <authorList>
            <person name="Im W.T."/>
        </authorList>
    </citation>
    <scope>NUCLEOTIDE SEQUENCE [LARGE SCALE GENOMIC DNA]</scope>
    <source>
        <strain evidence="2 3">BO-81</strain>
    </source>
</reference>
<evidence type="ECO:0000313" key="2">
    <source>
        <dbReference type="EMBL" id="RLL64397.1"/>
    </source>
</evidence>
<proteinExistence type="predicted"/>
<dbReference type="AlphaFoldDB" id="A0A421BN96"/>
<comment type="caution">
    <text evidence="2">The sequence shown here is derived from an EMBL/GenBank/DDBJ whole genome shotgun (WGS) entry which is preliminary data.</text>
</comment>
<keyword evidence="3" id="KW-1185">Reference proteome</keyword>
<sequence>MGRVAAYGALAVAGLCLAACAPVPVDIAERQCLAQVQSERPISGEIGMGATSGGFRTRTKVDLNIGLGGNYDPSARFDRCVYEKSGRMPTRPLYARTDWKG</sequence>
<accession>A0A421BN96</accession>
<keyword evidence="1" id="KW-0732">Signal</keyword>
<gene>
    <name evidence="2" type="ORF">DYS74_11465</name>
</gene>
<name>A0A421BN96_9RHOB</name>
<organism evidence="2 3">
    <name type="scientific">Paenirhodobacter hankyongi</name>
    <dbReference type="NCBI Taxonomy" id="2294033"/>
    <lineage>
        <taxon>Bacteria</taxon>
        <taxon>Pseudomonadati</taxon>
        <taxon>Pseudomonadota</taxon>
        <taxon>Alphaproteobacteria</taxon>
        <taxon>Rhodobacterales</taxon>
        <taxon>Rhodobacter group</taxon>
        <taxon>Paenirhodobacter</taxon>
    </lineage>
</organism>
<protein>
    <recommendedName>
        <fullName evidence="4">Lipoprotein</fullName>
    </recommendedName>
</protein>
<dbReference type="EMBL" id="RCHI01000010">
    <property type="protein sequence ID" value="RLL64397.1"/>
    <property type="molecule type" value="Genomic_DNA"/>
</dbReference>
<evidence type="ECO:0008006" key="4">
    <source>
        <dbReference type="Google" id="ProtNLM"/>
    </source>
</evidence>
<dbReference type="RefSeq" id="WP_121533835.1">
    <property type="nucleotide sequence ID" value="NZ_RCHI01000010.1"/>
</dbReference>
<feature type="signal peptide" evidence="1">
    <location>
        <begin position="1"/>
        <end position="21"/>
    </location>
</feature>
<evidence type="ECO:0000256" key="1">
    <source>
        <dbReference type="SAM" id="SignalP"/>
    </source>
</evidence>
<feature type="chain" id="PRO_5019176079" description="Lipoprotein" evidence="1">
    <location>
        <begin position="22"/>
        <end position="101"/>
    </location>
</feature>